<dbReference type="InterPro" id="IPR001977">
    <property type="entry name" value="Depp_CoAkinase"/>
</dbReference>
<evidence type="ECO:0000256" key="4">
    <source>
        <dbReference type="ARBA" id="ARBA00022993"/>
    </source>
</evidence>
<dbReference type="UniPathway" id="UPA00241">
    <property type="reaction ID" value="UER00356"/>
</dbReference>
<evidence type="ECO:0000256" key="2">
    <source>
        <dbReference type="ARBA" id="ARBA00022741"/>
    </source>
</evidence>
<keyword evidence="8" id="KW-1185">Reference proteome</keyword>
<dbReference type="GO" id="GO:0005524">
    <property type="term" value="F:ATP binding"/>
    <property type="evidence" value="ECO:0007669"/>
    <property type="project" value="UniProtKB-UniRule"/>
</dbReference>
<comment type="subcellular location">
    <subcellularLocation>
        <location evidence="5">Cytoplasm</location>
    </subcellularLocation>
</comment>
<keyword evidence="5 7" id="KW-0418">Kinase</keyword>
<dbReference type="GO" id="GO:0004140">
    <property type="term" value="F:dephospho-CoA kinase activity"/>
    <property type="evidence" value="ECO:0007669"/>
    <property type="project" value="UniProtKB-UniRule"/>
</dbReference>
<dbReference type="EC" id="2.7.1.24" evidence="5 6"/>
<sequence>MTLIAISGGIGSGKSIVSRALAVMGYDVYDCDSHAREIMDCDRALQRRIATDICSDAVVNGHIDRRRLAEKVFNDNAALHRLNSMVHQAVKDDIAEWASVRDGSPSFIETAILYQSGIDLMTDEVWEVSAPTQLRLQRAVDRGMNEDDARLRMAVQDEYQAARQHQNVKTIVNDGVTAVIPQLLALLDRE</sequence>
<dbReference type="PROSITE" id="PS51219">
    <property type="entry name" value="DPCK"/>
    <property type="match status" value="1"/>
</dbReference>
<dbReference type="NCBIfam" id="TIGR00152">
    <property type="entry name" value="dephospho-CoA kinase"/>
    <property type="match status" value="1"/>
</dbReference>
<evidence type="ECO:0000313" key="8">
    <source>
        <dbReference type="Proteomes" id="UP000244925"/>
    </source>
</evidence>
<dbReference type="HAMAP" id="MF_00376">
    <property type="entry name" value="Dephospho_CoA_kinase"/>
    <property type="match status" value="1"/>
</dbReference>
<evidence type="ECO:0000256" key="3">
    <source>
        <dbReference type="ARBA" id="ARBA00022840"/>
    </source>
</evidence>
<evidence type="ECO:0000256" key="1">
    <source>
        <dbReference type="ARBA" id="ARBA00009018"/>
    </source>
</evidence>
<dbReference type="CDD" id="cd02022">
    <property type="entry name" value="DPCK"/>
    <property type="match status" value="1"/>
</dbReference>
<dbReference type="GO" id="GO:0015937">
    <property type="term" value="P:coenzyme A biosynthetic process"/>
    <property type="evidence" value="ECO:0007669"/>
    <property type="project" value="UniProtKB-UniRule"/>
</dbReference>
<comment type="similarity">
    <text evidence="1 5">Belongs to the CoaE family.</text>
</comment>
<evidence type="ECO:0000256" key="5">
    <source>
        <dbReference type="HAMAP-Rule" id="MF_00376"/>
    </source>
</evidence>
<gene>
    <name evidence="5 7" type="primary">coaE</name>
    <name evidence="7" type="ORF">C5O25_00205</name>
</gene>
<evidence type="ECO:0000313" key="7">
    <source>
        <dbReference type="EMBL" id="PWB09667.1"/>
    </source>
</evidence>
<keyword evidence="2 5" id="KW-0547">Nucleotide-binding</keyword>
<evidence type="ECO:0000256" key="6">
    <source>
        <dbReference type="NCBIfam" id="TIGR00152"/>
    </source>
</evidence>
<dbReference type="Gene3D" id="3.40.50.300">
    <property type="entry name" value="P-loop containing nucleotide triphosphate hydrolases"/>
    <property type="match status" value="1"/>
</dbReference>
<comment type="function">
    <text evidence="5">Catalyzes the phosphorylation of the 3'-hydroxyl group of dephosphocoenzyme A to form coenzyme A.</text>
</comment>
<dbReference type="GO" id="GO:0005737">
    <property type="term" value="C:cytoplasm"/>
    <property type="evidence" value="ECO:0007669"/>
    <property type="project" value="UniProtKB-SubCell"/>
</dbReference>
<dbReference type="EMBL" id="PUBV01000001">
    <property type="protein sequence ID" value="PWB09667.1"/>
    <property type="molecule type" value="Genomic_DNA"/>
</dbReference>
<comment type="caution">
    <text evidence="7">The sequence shown here is derived from an EMBL/GenBank/DDBJ whole genome shotgun (WGS) entry which is preliminary data.</text>
</comment>
<accession>A0A2V1J359</accession>
<dbReference type="SUPFAM" id="SSF52540">
    <property type="entry name" value="P-loop containing nucleoside triphosphate hydrolases"/>
    <property type="match status" value="1"/>
</dbReference>
<dbReference type="Proteomes" id="UP000244925">
    <property type="component" value="Unassembled WGS sequence"/>
</dbReference>
<dbReference type="RefSeq" id="WP_107034719.1">
    <property type="nucleotide sequence ID" value="NZ_CAONGC010000002.1"/>
</dbReference>
<dbReference type="Pfam" id="PF01121">
    <property type="entry name" value="CoaE"/>
    <property type="match status" value="1"/>
</dbReference>
<protein>
    <recommendedName>
        <fullName evidence="5 6">Dephospho-CoA kinase</fullName>
        <ecNumber evidence="5 6">2.7.1.24</ecNumber>
    </recommendedName>
    <alternativeName>
        <fullName evidence="5">Dephosphocoenzyme A kinase</fullName>
    </alternativeName>
</protein>
<reference evidence="8" key="1">
    <citation type="submission" date="2018-02" db="EMBL/GenBank/DDBJ databases">
        <authorList>
            <person name="Clavel T."/>
            <person name="Strowig T."/>
        </authorList>
    </citation>
    <scope>NUCLEOTIDE SEQUENCE [LARGE SCALE GENOMIC DNA]</scope>
    <source>
        <strain evidence="8">DSM 100764</strain>
    </source>
</reference>
<dbReference type="GeneID" id="93424181"/>
<keyword evidence="5" id="KW-0963">Cytoplasm</keyword>
<name>A0A2V1J359_9BACT</name>
<keyword evidence="4 5" id="KW-0173">Coenzyme A biosynthesis</keyword>
<comment type="pathway">
    <text evidence="5">Cofactor biosynthesis; coenzyme A biosynthesis; CoA from (R)-pantothenate: step 5/5.</text>
</comment>
<keyword evidence="5" id="KW-0808">Transferase</keyword>
<dbReference type="InterPro" id="IPR027417">
    <property type="entry name" value="P-loop_NTPase"/>
</dbReference>
<comment type="catalytic activity">
    <reaction evidence="5">
        <text>3'-dephospho-CoA + ATP = ADP + CoA + H(+)</text>
        <dbReference type="Rhea" id="RHEA:18245"/>
        <dbReference type="ChEBI" id="CHEBI:15378"/>
        <dbReference type="ChEBI" id="CHEBI:30616"/>
        <dbReference type="ChEBI" id="CHEBI:57287"/>
        <dbReference type="ChEBI" id="CHEBI:57328"/>
        <dbReference type="ChEBI" id="CHEBI:456216"/>
        <dbReference type="EC" id="2.7.1.24"/>
    </reaction>
</comment>
<dbReference type="AlphaFoldDB" id="A0A2V1J359"/>
<proteinExistence type="inferred from homology"/>
<keyword evidence="3 5" id="KW-0067">ATP-binding</keyword>
<feature type="binding site" evidence="5">
    <location>
        <begin position="11"/>
        <end position="16"/>
    </location>
    <ligand>
        <name>ATP</name>
        <dbReference type="ChEBI" id="CHEBI:30616"/>
    </ligand>
</feature>
<organism evidence="7 8">
    <name type="scientific">Paramuribaculum intestinale</name>
    <dbReference type="NCBI Taxonomy" id="2094151"/>
    <lineage>
        <taxon>Bacteria</taxon>
        <taxon>Pseudomonadati</taxon>
        <taxon>Bacteroidota</taxon>
        <taxon>Bacteroidia</taxon>
        <taxon>Bacteroidales</taxon>
        <taxon>Muribaculaceae</taxon>
        <taxon>Paramuribaculum</taxon>
    </lineage>
</organism>